<keyword evidence="2" id="KW-0805">Transcription regulation</keyword>
<dbReference type="RefSeq" id="WP_290235302.1">
    <property type="nucleotide sequence ID" value="NZ_JAUFPZ010000002.1"/>
</dbReference>
<feature type="domain" description="RNA polymerase sigma-70 region 2" evidence="5">
    <location>
        <begin position="26"/>
        <end position="93"/>
    </location>
</feature>
<dbReference type="SUPFAM" id="SSF88659">
    <property type="entry name" value="Sigma3 and sigma4 domains of RNA polymerase sigma factors"/>
    <property type="match status" value="1"/>
</dbReference>
<accession>A0ABV8H541</accession>
<dbReference type="Pfam" id="PF04542">
    <property type="entry name" value="Sigma70_r2"/>
    <property type="match status" value="1"/>
</dbReference>
<comment type="caution">
    <text evidence="7">The sequence shown here is derived from an EMBL/GenBank/DDBJ whole genome shotgun (WGS) entry which is preliminary data.</text>
</comment>
<dbReference type="InterPro" id="IPR013249">
    <property type="entry name" value="RNA_pol_sigma70_r4_t2"/>
</dbReference>
<evidence type="ECO:0000259" key="5">
    <source>
        <dbReference type="Pfam" id="PF04542"/>
    </source>
</evidence>
<dbReference type="InterPro" id="IPR036388">
    <property type="entry name" value="WH-like_DNA-bd_sf"/>
</dbReference>
<dbReference type="NCBIfam" id="TIGR02937">
    <property type="entry name" value="sigma70-ECF"/>
    <property type="match status" value="1"/>
</dbReference>
<dbReference type="Gene3D" id="1.10.10.10">
    <property type="entry name" value="Winged helix-like DNA-binding domain superfamily/Winged helix DNA-binding domain"/>
    <property type="match status" value="1"/>
</dbReference>
<keyword evidence="8" id="KW-1185">Reference proteome</keyword>
<dbReference type="InterPro" id="IPR039425">
    <property type="entry name" value="RNA_pol_sigma-70-like"/>
</dbReference>
<dbReference type="InterPro" id="IPR014327">
    <property type="entry name" value="RNA_pol_sigma70_bacteroid"/>
</dbReference>
<proteinExistence type="inferred from homology"/>
<dbReference type="EMBL" id="JBHSAS010000006">
    <property type="protein sequence ID" value="MFC4026963.1"/>
    <property type="molecule type" value="Genomic_DNA"/>
</dbReference>
<dbReference type="InterPro" id="IPR014284">
    <property type="entry name" value="RNA_pol_sigma-70_dom"/>
</dbReference>
<reference evidence="8" key="1">
    <citation type="journal article" date="2019" name="Int. J. Syst. Evol. Microbiol.">
        <title>The Global Catalogue of Microorganisms (GCM) 10K type strain sequencing project: providing services to taxonomists for standard genome sequencing and annotation.</title>
        <authorList>
            <consortium name="The Broad Institute Genomics Platform"/>
            <consortium name="The Broad Institute Genome Sequencing Center for Infectious Disease"/>
            <person name="Wu L."/>
            <person name="Ma J."/>
        </authorList>
    </citation>
    <scope>NUCLEOTIDE SEQUENCE [LARGE SCALE GENOMIC DNA]</scope>
    <source>
        <strain evidence="8">CECT 9128</strain>
    </source>
</reference>
<feature type="domain" description="RNA polymerase sigma factor 70 region 4 type 2" evidence="6">
    <location>
        <begin position="123"/>
        <end position="172"/>
    </location>
</feature>
<evidence type="ECO:0000256" key="2">
    <source>
        <dbReference type="ARBA" id="ARBA00023015"/>
    </source>
</evidence>
<gene>
    <name evidence="7" type="ORF">ACFOS1_06070</name>
</gene>
<evidence type="ECO:0000313" key="7">
    <source>
        <dbReference type="EMBL" id="MFC4026963.1"/>
    </source>
</evidence>
<evidence type="ECO:0000313" key="8">
    <source>
        <dbReference type="Proteomes" id="UP001595793"/>
    </source>
</evidence>
<comment type="similarity">
    <text evidence="1">Belongs to the sigma-70 factor family. ECF subfamily.</text>
</comment>
<dbReference type="PANTHER" id="PTHR43133:SF46">
    <property type="entry name" value="RNA POLYMERASE SIGMA-70 FACTOR ECF SUBFAMILY"/>
    <property type="match status" value="1"/>
</dbReference>
<evidence type="ECO:0000259" key="6">
    <source>
        <dbReference type="Pfam" id="PF08281"/>
    </source>
</evidence>
<dbReference type="InterPro" id="IPR013325">
    <property type="entry name" value="RNA_pol_sigma_r2"/>
</dbReference>
<organism evidence="7 8">
    <name type="scientific">Zunongwangia endophytica</name>
    <dbReference type="NCBI Taxonomy" id="1808945"/>
    <lineage>
        <taxon>Bacteria</taxon>
        <taxon>Pseudomonadati</taxon>
        <taxon>Bacteroidota</taxon>
        <taxon>Flavobacteriia</taxon>
        <taxon>Flavobacteriales</taxon>
        <taxon>Flavobacteriaceae</taxon>
        <taxon>Zunongwangia</taxon>
    </lineage>
</organism>
<dbReference type="Proteomes" id="UP001595793">
    <property type="component" value="Unassembled WGS sequence"/>
</dbReference>
<dbReference type="NCBIfam" id="TIGR02985">
    <property type="entry name" value="Sig70_bacteroi1"/>
    <property type="match status" value="1"/>
</dbReference>
<keyword evidence="3" id="KW-0731">Sigma factor</keyword>
<evidence type="ECO:0000256" key="4">
    <source>
        <dbReference type="ARBA" id="ARBA00023163"/>
    </source>
</evidence>
<name>A0ABV8H541_9FLAO</name>
<evidence type="ECO:0000256" key="1">
    <source>
        <dbReference type="ARBA" id="ARBA00010641"/>
    </source>
</evidence>
<dbReference type="InterPro" id="IPR007627">
    <property type="entry name" value="RNA_pol_sigma70_r2"/>
</dbReference>
<keyword evidence="4" id="KW-0804">Transcription</keyword>
<protein>
    <submittedName>
        <fullName evidence="7">RNA polymerase sigma factor</fullName>
    </submittedName>
</protein>
<evidence type="ECO:0000256" key="3">
    <source>
        <dbReference type="ARBA" id="ARBA00023082"/>
    </source>
</evidence>
<dbReference type="Gene3D" id="1.10.1740.10">
    <property type="match status" value="1"/>
</dbReference>
<dbReference type="Pfam" id="PF08281">
    <property type="entry name" value="Sigma70_r4_2"/>
    <property type="match status" value="1"/>
</dbReference>
<sequence length="193" mass="22586">MTKTFSDNVCLINSLKKGNEDAYKYLINIYHHKLYVYACHLIADKDLAEDIVQNVFIKIWKNKENLKPTLSIKNLLYKSVYNEFLDQYRKNKKTIYLEKKYIDTLSSIVEEESEHSLDQLIAIVRNEIEKLPPKCKQTFLLSKKEGLTNTEIADYLNISIKSVEKHITKAFSTLRLKVGDANSHIFLFLHKLI</sequence>
<dbReference type="InterPro" id="IPR013324">
    <property type="entry name" value="RNA_pol_sigma_r3/r4-like"/>
</dbReference>
<dbReference type="SUPFAM" id="SSF88946">
    <property type="entry name" value="Sigma2 domain of RNA polymerase sigma factors"/>
    <property type="match status" value="1"/>
</dbReference>
<dbReference type="PANTHER" id="PTHR43133">
    <property type="entry name" value="RNA POLYMERASE ECF-TYPE SIGMA FACTO"/>
    <property type="match status" value="1"/>
</dbReference>